<dbReference type="GO" id="GO:0003993">
    <property type="term" value="F:acid phosphatase activity"/>
    <property type="evidence" value="ECO:0007669"/>
    <property type="project" value="UniProtKB-EC"/>
</dbReference>
<comment type="caution">
    <text evidence="5">The sequence shown here is derived from an EMBL/GenBank/DDBJ whole genome shotgun (WGS) entry which is preliminary data.</text>
</comment>
<evidence type="ECO:0000313" key="5">
    <source>
        <dbReference type="EMBL" id="KAI1617053.1"/>
    </source>
</evidence>
<name>A0AAN6E3D2_9EURO</name>
<dbReference type="InterPro" id="IPR007312">
    <property type="entry name" value="Phosphoesterase"/>
</dbReference>
<dbReference type="AlphaFoldDB" id="A0AAN6E3D2"/>
<evidence type="ECO:0000256" key="4">
    <source>
        <dbReference type="SAM" id="SignalP"/>
    </source>
</evidence>
<sequence>MLSSAVLLLAAGHLAAAVPAASSSYASRPAVSTVEPSLTAIQSAEATVKPVTPVSNVEGASFKRFYQVWLENIDYQSAMGDPNMAWLASQGITLSNYFATTHPSEPNYCAAAGGDNFGMDNDDFNVVPANVSTIVDLLDTKNISWAEYQEDLPYAGFLGFNYSNQKTYANDYVRKHNPLIFYESITNNSTRVRQIKGFTDFETDLKNQELPQWAFFTPNMTNDAHDTNITFGSKWERSFMAPLLNNSYFMNDTVVLLTFDENETYGIANKVFAILLGGAIPEKLKGTVDNTYYNHYSTIATVSENWGLPSLGRWDCNANVFDIVSSKTGKVNAALNFNDKSVYFNQSYPGPLSDELYSDVWPIPTNSSTCANGRGVLPSIVKTYAGQKASFNYTSPYPYDALTGLDVPSQ</sequence>
<dbReference type="EC" id="3.1.3.2" evidence="2"/>
<dbReference type="PANTHER" id="PTHR31956:SF8">
    <property type="entry name" value="ACID PHOSPHATASE PHOA (AFU_ORTHOLOGUE AFUA_1G03570)"/>
    <property type="match status" value="1"/>
</dbReference>
<dbReference type="EMBL" id="MU404351">
    <property type="protein sequence ID" value="KAI1617053.1"/>
    <property type="molecule type" value="Genomic_DNA"/>
</dbReference>
<gene>
    <name evidence="5" type="ORF">EDD36DRAFT_472351</name>
</gene>
<organism evidence="5 6">
    <name type="scientific">Exophiala viscosa</name>
    <dbReference type="NCBI Taxonomy" id="2486360"/>
    <lineage>
        <taxon>Eukaryota</taxon>
        <taxon>Fungi</taxon>
        <taxon>Dikarya</taxon>
        <taxon>Ascomycota</taxon>
        <taxon>Pezizomycotina</taxon>
        <taxon>Eurotiomycetes</taxon>
        <taxon>Chaetothyriomycetidae</taxon>
        <taxon>Chaetothyriales</taxon>
        <taxon>Herpotrichiellaceae</taxon>
        <taxon>Exophiala</taxon>
    </lineage>
</organism>
<keyword evidence="6" id="KW-1185">Reference proteome</keyword>
<keyword evidence="4" id="KW-0732">Signal</keyword>
<feature type="signal peptide" evidence="4">
    <location>
        <begin position="1"/>
        <end position="17"/>
    </location>
</feature>
<protein>
    <recommendedName>
        <fullName evidence="2">acid phosphatase</fullName>
        <ecNumber evidence="2">3.1.3.2</ecNumber>
    </recommendedName>
</protein>
<evidence type="ECO:0000256" key="1">
    <source>
        <dbReference type="ARBA" id="ARBA00000032"/>
    </source>
</evidence>
<dbReference type="Proteomes" id="UP001203852">
    <property type="component" value="Unassembled WGS sequence"/>
</dbReference>
<dbReference type="Gene3D" id="3.40.720.10">
    <property type="entry name" value="Alkaline Phosphatase, subunit A"/>
    <property type="match status" value="1"/>
</dbReference>
<evidence type="ECO:0000256" key="3">
    <source>
        <dbReference type="ARBA" id="ARBA00022801"/>
    </source>
</evidence>
<dbReference type="PANTHER" id="PTHR31956">
    <property type="entry name" value="NON-SPECIFIC PHOSPHOLIPASE C4-RELATED"/>
    <property type="match status" value="1"/>
</dbReference>
<dbReference type="FunFam" id="3.40.720.10:FF:000043">
    <property type="entry name" value="Acid phosphatase PHOa"/>
    <property type="match status" value="1"/>
</dbReference>
<evidence type="ECO:0000313" key="6">
    <source>
        <dbReference type="Proteomes" id="UP001203852"/>
    </source>
</evidence>
<feature type="chain" id="PRO_5042918384" description="acid phosphatase" evidence="4">
    <location>
        <begin position="18"/>
        <end position="410"/>
    </location>
</feature>
<comment type="catalytic activity">
    <reaction evidence="1">
        <text>a phosphate monoester + H2O = an alcohol + phosphate</text>
        <dbReference type="Rhea" id="RHEA:15017"/>
        <dbReference type="ChEBI" id="CHEBI:15377"/>
        <dbReference type="ChEBI" id="CHEBI:30879"/>
        <dbReference type="ChEBI" id="CHEBI:43474"/>
        <dbReference type="ChEBI" id="CHEBI:67140"/>
        <dbReference type="EC" id="3.1.3.2"/>
    </reaction>
</comment>
<dbReference type="InterPro" id="IPR017850">
    <property type="entry name" value="Alkaline_phosphatase_core_sf"/>
</dbReference>
<dbReference type="GO" id="GO:0009395">
    <property type="term" value="P:phospholipid catabolic process"/>
    <property type="evidence" value="ECO:0007669"/>
    <property type="project" value="TreeGrafter"/>
</dbReference>
<reference evidence="5" key="1">
    <citation type="journal article" date="2022" name="bioRxiv">
        <title>Deciphering the potential niche of two novel black yeast fungi from a biological soil crust based on their genomes, phenotypes, and melanin regulation.</title>
        <authorList>
            <consortium name="DOE Joint Genome Institute"/>
            <person name="Carr E.C."/>
            <person name="Barton Q."/>
            <person name="Grambo S."/>
            <person name="Sullivan M."/>
            <person name="Renfro C.M."/>
            <person name="Kuo A."/>
            <person name="Pangilinan J."/>
            <person name="Lipzen A."/>
            <person name="Keymanesh K."/>
            <person name="Savage E."/>
            <person name="Barry K."/>
            <person name="Grigoriev I.V."/>
            <person name="Riekhof W.R."/>
            <person name="Harris S.S."/>
        </authorList>
    </citation>
    <scope>NUCLEOTIDE SEQUENCE</scope>
    <source>
        <strain evidence="5">JF 03-4F</strain>
    </source>
</reference>
<evidence type="ECO:0000256" key="2">
    <source>
        <dbReference type="ARBA" id="ARBA00012646"/>
    </source>
</evidence>
<keyword evidence="3" id="KW-0378">Hydrolase</keyword>
<accession>A0AAN6E3D2</accession>
<dbReference type="Pfam" id="PF04185">
    <property type="entry name" value="Phosphoesterase"/>
    <property type="match status" value="1"/>
</dbReference>
<proteinExistence type="predicted"/>